<feature type="compositionally biased region" description="Basic and acidic residues" evidence="1">
    <location>
        <begin position="499"/>
        <end position="542"/>
    </location>
</feature>
<evidence type="ECO:0000256" key="1">
    <source>
        <dbReference type="SAM" id="MobiDB-lite"/>
    </source>
</evidence>
<feature type="region of interest" description="Disordered" evidence="1">
    <location>
        <begin position="32"/>
        <end position="68"/>
    </location>
</feature>
<dbReference type="GO" id="GO:0016740">
    <property type="term" value="F:transferase activity"/>
    <property type="evidence" value="ECO:0007669"/>
    <property type="project" value="UniProtKB-KW"/>
</dbReference>
<dbReference type="CDD" id="cd02440">
    <property type="entry name" value="AdoMet_MTases"/>
    <property type="match status" value="1"/>
</dbReference>
<gene>
    <name evidence="3" type="ORF">FCC1311_051712</name>
</gene>
<accession>A0A2R5GDA0</accession>
<feature type="region of interest" description="Disordered" evidence="1">
    <location>
        <begin position="489"/>
        <end position="547"/>
    </location>
</feature>
<dbReference type="InterPro" id="IPR025714">
    <property type="entry name" value="Methyltranfer_dom"/>
</dbReference>
<dbReference type="InParanoid" id="A0A2R5GDA0"/>
<dbReference type="Gene3D" id="3.40.50.150">
    <property type="entry name" value="Vaccinia Virus protein VP39"/>
    <property type="match status" value="1"/>
</dbReference>
<evidence type="ECO:0000313" key="4">
    <source>
        <dbReference type="Proteomes" id="UP000241890"/>
    </source>
</evidence>
<feature type="region of interest" description="Disordered" evidence="1">
    <location>
        <begin position="174"/>
        <end position="193"/>
    </location>
</feature>
<reference evidence="3 4" key="1">
    <citation type="submission" date="2017-12" db="EMBL/GenBank/DDBJ databases">
        <title>Sequencing, de novo assembly and annotation of complete genome of a new Thraustochytrid species, strain FCC1311.</title>
        <authorList>
            <person name="Sedici K."/>
            <person name="Godart F."/>
            <person name="Aiese Cigliano R."/>
            <person name="Sanseverino W."/>
            <person name="Barakat M."/>
            <person name="Ortet P."/>
            <person name="Marechal E."/>
            <person name="Cagnac O."/>
            <person name="Amato A."/>
        </authorList>
    </citation>
    <scope>NUCLEOTIDE SEQUENCE [LARGE SCALE GENOMIC DNA]</scope>
</reference>
<feature type="compositionally biased region" description="Acidic residues" evidence="1">
    <location>
        <begin position="32"/>
        <end position="41"/>
    </location>
</feature>
<protein>
    <submittedName>
        <fullName evidence="3">Glutathione S-transferase C-terminal domain-containing protein</fullName>
    </submittedName>
</protein>
<dbReference type="EMBL" id="BEYU01000050">
    <property type="protein sequence ID" value="GBG28950.1"/>
    <property type="molecule type" value="Genomic_DNA"/>
</dbReference>
<dbReference type="OrthoDB" id="192115at2759"/>
<feature type="compositionally biased region" description="Basic and acidic residues" evidence="1">
    <location>
        <begin position="184"/>
        <end position="193"/>
    </location>
</feature>
<keyword evidence="3" id="KW-0808">Transferase</keyword>
<organism evidence="3 4">
    <name type="scientific">Hondaea fermentalgiana</name>
    <dbReference type="NCBI Taxonomy" id="2315210"/>
    <lineage>
        <taxon>Eukaryota</taxon>
        <taxon>Sar</taxon>
        <taxon>Stramenopiles</taxon>
        <taxon>Bigyra</taxon>
        <taxon>Labyrinthulomycetes</taxon>
        <taxon>Thraustochytrida</taxon>
        <taxon>Thraustochytriidae</taxon>
        <taxon>Hondaea</taxon>
    </lineage>
</organism>
<keyword evidence="4" id="KW-1185">Reference proteome</keyword>
<dbReference type="Proteomes" id="UP000241890">
    <property type="component" value="Unassembled WGS sequence"/>
</dbReference>
<dbReference type="GO" id="GO:0005737">
    <property type="term" value="C:cytoplasm"/>
    <property type="evidence" value="ECO:0007669"/>
    <property type="project" value="TreeGrafter"/>
</dbReference>
<evidence type="ECO:0000259" key="2">
    <source>
        <dbReference type="Pfam" id="PF13679"/>
    </source>
</evidence>
<dbReference type="PANTHER" id="PTHR13369">
    <property type="match status" value="1"/>
</dbReference>
<proteinExistence type="predicted"/>
<name>A0A2R5GDA0_9STRA</name>
<evidence type="ECO:0000313" key="3">
    <source>
        <dbReference type="EMBL" id="GBG28950.1"/>
    </source>
</evidence>
<dbReference type="InterPro" id="IPR029063">
    <property type="entry name" value="SAM-dependent_MTases_sf"/>
</dbReference>
<comment type="caution">
    <text evidence="3">The sequence shown here is derived from an EMBL/GenBank/DDBJ whole genome shotgun (WGS) entry which is preliminary data.</text>
</comment>
<dbReference type="SUPFAM" id="SSF53335">
    <property type="entry name" value="S-adenosyl-L-methionine-dependent methyltransferases"/>
    <property type="match status" value="1"/>
</dbReference>
<dbReference type="Pfam" id="PF13679">
    <property type="entry name" value="Methyltransf_32"/>
    <property type="match status" value="1"/>
</dbReference>
<sequence>MSTLAWTRGRVVDRGRHAKKIWWFVVERDEDEDEDEDEGTEQGDTLEVRETTKTQDHALSDKDATNHNMRSAQRVDAALVSAVTQDELTRDLCVKGSRVLIRGRLDLTAGSGRPRIEVESFELLRCSFDAGLTAVRRVLEACENAALSVNQAARALACDAERVLRMLELKKQASGGGDAETGDGDEHKDSQRATFELRKEVVRANRRLRGIPEDRSRQRKAKARTSDVALLERVAARLRSRGELLDIQALDVSVRQTILSEEDVAQLRRESRAVRRAKSKEGDSFDDDTRNLVRALKQRKRLATDLPVDPLGGLSHETEGDGSYVKYCLDKKGPQVRWMIDRLQEMLGDEACEGVVTIVDVGCGKGDLTLNVAACLPQAHVVGVDPNETSLQVARVRAEEHGIGNVSFCSQSAEALLEGSLPGPADVKRHIFIGLHACGGLTDLMIALAAKYEGCLLCATCCFHRYPELTALAGLRPAGWGLDSIGKTETGKADNGQDESSKAAKGHDESSKADRGKDESRKADRGKDESSKAESSKDEHNQDGASGDAAAIVRLTDLAVQATASRAMQIVNSARVPPSVRAARAISLLAFSSEFSPKNQVLRIL</sequence>
<feature type="domain" description="Methyltransferase" evidence="2">
    <location>
        <begin position="331"/>
        <end position="464"/>
    </location>
</feature>
<dbReference type="AlphaFoldDB" id="A0A2R5GDA0"/>
<dbReference type="PANTHER" id="PTHR13369:SF0">
    <property type="entry name" value="GLUTATHIONE S-TRANSFERASE C-TERMINAL DOMAIN-CONTAINING PROTEIN"/>
    <property type="match status" value="1"/>
</dbReference>
<feature type="compositionally biased region" description="Basic and acidic residues" evidence="1">
    <location>
        <begin position="46"/>
        <end position="65"/>
    </location>
</feature>